<dbReference type="Pfam" id="PF04237">
    <property type="entry name" value="YjbR"/>
    <property type="match status" value="1"/>
</dbReference>
<comment type="caution">
    <text evidence="1">The sequence shown here is derived from an EMBL/GenBank/DDBJ whole genome shotgun (WGS) entry which is preliminary data.</text>
</comment>
<dbReference type="SUPFAM" id="SSF142906">
    <property type="entry name" value="YjbR-like"/>
    <property type="match status" value="1"/>
</dbReference>
<organism evidence="1 2">
    <name type="scientific">Reichenbachiella ulvae</name>
    <dbReference type="NCBI Taxonomy" id="2980104"/>
    <lineage>
        <taxon>Bacteria</taxon>
        <taxon>Pseudomonadati</taxon>
        <taxon>Bacteroidota</taxon>
        <taxon>Cytophagia</taxon>
        <taxon>Cytophagales</taxon>
        <taxon>Reichenbachiellaceae</taxon>
        <taxon>Reichenbachiella</taxon>
    </lineage>
</organism>
<sequence length="118" mass="13846">MNAEEFRNFCLKKPGVTEGFPFGEPTLVFKVMNKMFALCDIDQFEYINLKCDPDLVPELREQFAAVKPGYHMNKKHWNSVYVNEDASDQQVYQWTDDSYELIVQSLPKKLQAELENMQ</sequence>
<dbReference type="PANTHER" id="PTHR35145:SF1">
    <property type="entry name" value="CYTOPLASMIC PROTEIN"/>
    <property type="match status" value="1"/>
</dbReference>
<dbReference type="Proteomes" id="UP001300692">
    <property type="component" value="Unassembled WGS sequence"/>
</dbReference>
<gene>
    <name evidence="1" type="ORF">N7U62_20005</name>
</gene>
<keyword evidence="1" id="KW-0238">DNA-binding</keyword>
<proteinExistence type="predicted"/>
<protein>
    <submittedName>
        <fullName evidence="1">MmcQ/YjbR family DNA-binding protein</fullName>
    </submittedName>
</protein>
<evidence type="ECO:0000313" key="1">
    <source>
        <dbReference type="EMBL" id="MCV9388972.1"/>
    </source>
</evidence>
<dbReference type="EMBL" id="JAOYOD010000001">
    <property type="protein sequence ID" value="MCV9388972.1"/>
    <property type="molecule type" value="Genomic_DNA"/>
</dbReference>
<reference evidence="1 2" key="1">
    <citation type="submission" date="2022-10" db="EMBL/GenBank/DDBJ databases">
        <title>Comparative genomics and taxonomic characterization of three novel marine species of genus Reichenbachiella exhibiting antioxidant and polysaccharide degradation activities.</title>
        <authorList>
            <person name="Muhammad N."/>
            <person name="Lee Y.-J."/>
            <person name="Ko J."/>
            <person name="Kim S.-G."/>
        </authorList>
    </citation>
    <scope>NUCLEOTIDE SEQUENCE [LARGE SCALE GENOMIC DNA]</scope>
    <source>
        <strain evidence="1 2">ABR2-5</strain>
    </source>
</reference>
<dbReference type="InterPro" id="IPR007351">
    <property type="entry name" value="YjbR"/>
</dbReference>
<accession>A0ABT3CZB4</accession>
<keyword evidence="2" id="KW-1185">Reference proteome</keyword>
<dbReference type="InterPro" id="IPR038056">
    <property type="entry name" value="YjbR-like_sf"/>
</dbReference>
<dbReference type="RefSeq" id="WP_264139876.1">
    <property type="nucleotide sequence ID" value="NZ_JAOYOD010000001.1"/>
</dbReference>
<evidence type="ECO:0000313" key="2">
    <source>
        <dbReference type="Proteomes" id="UP001300692"/>
    </source>
</evidence>
<dbReference type="GO" id="GO:0003677">
    <property type="term" value="F:DNA binding"/>
    <property type="evidence" value="ECO:0007669"/>
    <property type="project" value="UniProtKB-KW"/>
</dbReference>
<dbReference type="InterPro" id="IPR058532">
    <property type="entry name" value="YjbR/MT2646/Rv2570-like"/>
</dbReference>
<dbReference type="PANTHER" id="PTHR35145">
    <property type="entry name" value="CYTOPLASMIC PROTEIN-RELATED"/>
    <property type="match status" value="1"/>
</dbReference>
<dbReference type="Gene3D" id="3.90.1150.30">
    <property type="match status" value="1"/>
</dbReference>
<name>A0ABT3CZB4_9BACT</name>